<feature type="region of interest" description="Disordered" evidence="1">
    <location>
        <begin position="266"/>
        <end position="340"/>
    </location>
</feature>
<dbReference type="Pfam" id="PF09729">
    <property type="entry name" value="Gti1_Pac2"/>
    <property type="match status" value="1"/>
</dbReference>
<dbReference type="PANTHER" id="PTHR28027:SF2">
    <property type="entry name" value="TRANSCRIPTIONAL REGULATOR MIT1"/>
    <property type="match status" value="1"/>
</dbReference>
<reference evidence="2 3" key="1">
    <citation type="journal article" date="2012" name="Science">
        <title>The Paleozoic origin of enzymatic lignin decomposition reconstructed from 31 fungal genomes.</title>
        <authorList>
            <person name="Floudas D."/>
            <person name="Binder M."/>
            <person name="Riley R."/>
            <person name="Barry K."/>
            <person name="Blanchette R.A."/>
            <person name="Henrissat B."/>
            <person name="Martinez A.T."/>
            <person name="Otillar R."/>
            <person name="Spatafora J.W."/>
            <person name="Yadav J.S."/>
            <person name="Aerts A."/>
            <person name="Benoit I."/>
            <person name="Boyd A."/>
            <person name="Carlson A."/>
            <person name="Copeland A."/>
            <person name="Coutinho P.M."/>
            <person name="de Vries R.P."/>
            <person name="Ferreira P."/>
            <person name="Findley K."/>
            <person name="Foster B."/>
            <person name="Gaskell J."/>
            <person name="Glotzer D."/>
            <person name="Gorecki P."/>
            <person name="Heitman J."/>
            <person name="Hesse C."/>
            <person name="Hori C."/>
            <person name="Igarashi K."/>
            <person name="Jurgens J.A."/>
            <person name="Kallen N."/>
            <person name="Kersten P."/>
            <person name="Kohler A."/>
            <person name="Kuees U."/>
            <person name="Kumar T.K.A."/>
            <person name="Kuo A."/>
            <person name="LaButti K."/>
            <person name="Larrondo L.F."/>
            <person name="Lindquist E."/>
            <person name="Ling A."/>
            <person name="Lombard V."/>
            <person name="Lucas S."/>
            <person name="Lundell T."/>
            <person name="Martin R."/>
            <person name="McLaughlin D.J."/>
            <person name="Morgenstern I."/>
            <person name="Morin E."/>
            <person name="Murat C."/>
            <person name="Nagy L.G."/>
            <person name="Nolan M."/>
            <person name="Ohm R.A."/>
            <person name="Patyshakuliyeva A."/>
            <person name="Rokas A."/>
            <person name="Ruiz-Duenas F.J."/>
            <person name="Sabat G."/>
            <person name="Salamov A."/>
            <person name="Samejima M."/>
            <person name="Schmutz J."/>
            <person name="Slot J.C."/>
            <person name="St John F."/>
            <person name="Stenlid J."/>
            <person name="Sun H."/>
            <person name="Sun S."/>
            <person name="Syed K."/>
            <person name="Tsang A."/>
            <person name="Wiebenga A."/>
            <person name="Young D."/>
            <person name="Pisabarro A."/>
            <person name="Eastwood D.C."/>
            <person name="Martin F."/>
            <person name="Cullen D."/>
            <person name="Grigoriev I.V."/>
            <person name="Hibbett D.S."/>
        </authorList>
    </citation>
    <scope>NUCLEOTIDE SEQUENCE [LARGE SCALE GENOMIC DNA]</scope>
    <source>
        <strain evidence="2 3">DJM-731 SS1</strain>
    </source>
</reference>
<feature type="compositionally biased region" description="Low complexity" evidence="1">
    <location>
        <begin position="289"/>
        <end position="340"/>
    </location>
</feature>
<dbReference type="InterPro" id="IPR018608">
    <property type="entry name" value="Gti1/Pac2"/>
</dbReference>
<dbReference type="OrthoDB" id="5572844at2759"/>
<evidence type="ECO:0000313" key="2">
    <source>
        <dbReference type="EMBL" id="EJT98264.1"/>
    </source>
</evidence>
<dbReference type="Proteomes" id="UP000030653">
    <property type="component" value="Unassembled WGS sequence"/>
</dbReference>
<accession>M5FSQ6</accession>
<dbReference type="GeneID" id="63688877"/>
<sequence length="458" mass="50414">MASHAHTRGRVSVEQPFRPVLGGWVRTTLDALLLFRAAQIGRITAMPRRLSDLEKVQCIRSGAIFVFEEKRSGIKRWTDSREWSPSRILHNFLIYRELDPNRPDRTSKGTCHAVGVSQANARAGQARRPSTGHTENDAVMRDLVGSLREHTDFQRNGLMKKTITIGFEVGTIRERSWHIVSYYKPDDILNGTLQPVYRLPGFHDIHPGHEWLDPTHFRFPPKITFDDLGCRHYIGEADDEPSPTDPTHRLMPLRPPVTAAALAAKERGISNDSHRRRKHGRYAPYTRPSLSSHNSSTSLSSAATDVTMMSGSGSGTTDSIDLPALTPSSPSSDLSGPTSDYGAQSAPFYYGHGVPYHPYQAGSLASGSELPSMPAVDHSAAPRPSPYYPTGCWPTNMPPTTEGKAGVNQLQLQVFPYGMYAPFQQVGYGTTYAPAYAEYYQPHGAEEAGALPSPTSGM</sequence>
<dbReference type="HOGENOM" id="CLU_597194_0_0_1"/>
<evidence type="ECO:0000313" key="3">
    <source>
        <dbReference type="Proteomes" id="UP000030653"/>
    </source>
</evidence>
<dbReference type="EMBL" id="JH795874">
    <property type="protein sequence ID" value="EJT98264.1"/>
    <property type="molecule type" value="Genomic_DNA"/>
</dbReference>
<organism evidence="2 3">
    <name type="scientific">Dacryopinax primogenitus (strain DJM 731)</name>
    <name type="common">Brown rot fungus</name>
    <dbReference type="NCBI Taxonomy" id="1858805"/>
    <lineage>
        <taxon>Eukaryota</taxon>
        <taxon>Fungi</taxon>
        <taxon>Dikarya</taxon>
        <taxon>Basidiomycota</taxon>
        <taxon>Agaricomycotina</taxon>
        <taxon>Dacrymycetes</taxon>
        <taxon>Dacrymycetales</taxon>
        <taxon>Dacrymycetaceae</taxon>
        <taxon>Dacryopinax</taxon>
    </lineage>
</organism>
<dbReference type="OMA" id="TIRERSW"/>
<keyword evidence="3" id="KW-1185">Reference proteome</keyword>
<dbReference type="GO" id="GO:0003677">
    <property type="term" value="F:DNA binding"/>
    <property type="evidence" value="ECO:0007669"/>
    <property type="project" value="TreeGrafter"/>
</dbReference>
<proteinExistence type="predicted"/>
<gene>
    <name evidence="2" type="ORF">DACRYDRAFT_24722</name>
</gene>
<protein>
    <recommendedName>
        <fullName evidence="4">Gti1/Pac2 family-domain-containing protein</fullName>
    </recommendedName>
</protein>
<dbReference type="RefSeq" id="XP_040625162.1">
    <property type="nucleotide sequence ID" value="XM_040773815.1"/>
</dbReference>
<name>M5FSQ6_DACPD</name>
<dbReference type="AlphaFoldDB" id="M5FSQ6"/>
<evidence type="ECO:0000256" key="1">
    <source>
        <dbReference type="SAM" id="MobiDB-lite"/>
    </source>
</evidence>
<evidence type="ECO:0008006" key="4">
    <source>
        <dbReference type="Google" id="ProtNLM"/>
    </source>
</evidence>
<dbReference type="PANTHER" id="PTHR28027">
    <property type="entry name" value="TRANSCRIPTIONAL REGULATOR MIT1"/>
    <property type="match status" value="1"/>
</dbReference>